<feature type="transmembrane region" description="Helical" evidence="10">
    <location>
        <begin position="413"/>
        <end position="437"/>
    </location>
</feature>
<gene>
    <name evidence="12" type="ORF">OIDMADRAFT_137383</name>
</gene>
<evidence type="ECO:0000256" key="5">
    <source>
        <dbReference type="ARBA" id="ARBA00022737"/>
    </source>
</evidence>
<dbReference type="PROSITE" id="PS00211">
    <property type="entry name" value="ABC_TRANSPORTER_1"/>
    <property type="match status" value="2"/>
</dbReference>
<feature type="transmembrane region" description="Helical" evidence="10">
    <location>
        <begin position="1017"/>
        <end position="1043"/>
    </location>
</feature>
<evidence type="ECO:0000256" key="8">
    <source>
        <dbReference type="ARBA" id="ARBA00022989"/>
    </source>
</evidence>
<evidence type="ECO:0000256" key="9">
    <source>
        <dbReference type="ARBA" id="ARBA00023136"/>
    </source>
</evidence>
<evidence type="ECO:0000256" key="3">
    <source>
        <dbReference type="ARBA" id="ARBA00022448"/>
    </source>
</evidence>
<dbReference type="InterPro" id="IPR026082">
    <property type="entry name" value="ABCA"/>
</dbReference>
<reference evidence="13" key="2">
    <citation type="submission" date="2015-01" db="EMBL/GenBank/DDBJ databases">
        <title>Evolutionary Origins and Diversification of the Mycorrhizal Mutualists.</title>
        <authorList>
            <consortium name="DOE Joint Genome Institute"/>
            <consortium name="Mycorrhizal Genomics Consortium"/>
            <person name="Kohler A."/>
            <person name="Kuo A."/>
            <person name="Nagy L.G."/>
            <person name="Floudas D."/>
            <person name="Copeland A."/>
            <person name="Barry K.W."/>
            <person name="Cichocki N."/>
            <person name="Veneault-Fourrey C."/>
            <person name="LaButti K."/>
            <person name="Lindquist E.A."/>
            <person name="Lipzen A."/>
            <person name="Lundell T."/>
            <person name="Morin E."/>
            <person name="Murat C."/>
            <person name="Riley R."/>
            <person name="Ohm R."/>
            <person name="Sun H."/>
            <person name="Tunlid A."/>
            <person name="Henrissat B."/>
            <person name="Grigoriev I.V."/>
            <person name="Hibbett D.S."/>
            <person name="Martin F."/>
        </authorList>
    </citation>
    <scope>NUCLEOTIDE SEQUENCE [LARGE SCALE GENOMIC DNA]</scope>
    <source>
        <strain evidence="13">Zn</strain>
    </source>
</reference>
<feature type="transmembrane region" description="Helical" evidence="10">
    <location>
        <begin position="1118"/>
        <end position="1143"/>
    </location>
</feature>
<dbReference type="Gene3D" id="3.40.50.300">
    <property type="entry name" value="P-loop containing nucleotide triphosphate hydrolases"/>
    <property type="match status" value="2"/>
</dbReference>
<evidence type="ECO:0000313" key="12">
    <source>
        <dbReference type="EMBL" id="KIM93730.1"/>
    </source>
</evidence>
<proteinExistence type="inferred from homology"/>
<dbReference type="InterPro" id="IPR003439">
    <property type="entry name" value="ABC_transporter-like_ATP-bd"/>
</dbReference>
<organism evidence="12 13">
    <name type="scientific">Oidiodendron maius (strain Zn)</name>
    <dbReference type="NCBI Taxonomy" id="913774"/>
    <lineage>
        <taxon>Eukaryota</taxon>
        <taxon>Fungi</taxon>
        <taxon>Dikarya</taxon>
        <taxon>Ascomycota</taxon>
        <taxon>Pezizomycotina</taxon>
        <taxon>Leotiomycetes</taxon>
        <taxon>Leotiomycetes incertae sedis</taxon>
        <taxon>Myxotrichaceae</taxon>
        <taxon>Oidiodendron</taxon>
    </lineage>
</organism>
<comment type="similarity">
    <text evidence="2">Belongs to the ABC transporter superfamily. ABCA family.</text>
</comment>
<accession>A0A0C3GC48</accession>
<dbReference type="SMART" id="SM00382">
    <property type="entry name" value="AAA"/>
    <property type="match status" value="2"/>
</dbReference>
<dbReference type="GO" id="GO:0016887">
    <property type="term" value="F:ATP hydrolysis activity"/>
    <property type="evidence" value="ECO:0007669"/>
    <property type="project" value="InterPro"/>
</dbReference>
<dbReference type="InterPro" id="IPR013525">
    <property type="entry name" value="ABC2_TM"/>
</dbReference>
<dbReference type="HOGENOM" id="CLU_001640_2_0_1"/>
<feature type="transmembrane region" description="Helical" evidence="10">
    <location>
        <begin position="934"/>
        <end position="955"/>
    </location>
</feature>
<protein>
    <recommendedName>
        <fullName evidence="11">ABC transporter domain-containing protein</fullName>
    </recommendedName>
</protein>
<feature type="transmembrane region" description="Helical" evidence="10">
    <location>
        <begin position="287"/>
        <end position="304"/>
    </location>
</feature>
<name>A0A0C3GC48_OIDMZ</name>
<evidence type="ECO:0000256" key="1">
    <source>
        <dbReference type="ARBA" id="ARBA00004141"/>
    </source>
</evidence>
<feature type="transmembrane region" description="Helical" evidence="10">
    <location>
        <begin position="316"/>
        <end position="335"/>
    </location>
</feature>
<dbReference type="Proteomes" id="UP000054321">
    <property type="component" value="Unassembled WGS sequence"/>
</dbReference>
<dbReference type="EMBL" id="KN832893">
    <property type="protein sequence ID" value="KIM93730.1"/>
    <property type="molecule type" value="Genomic_DNA"/>
</dbReference>
<feature type="transmembrane region" description="Helical" evidence="10">
    <location>
        <begin position="229"/>
        <end position="251"/>
    </location>
</feature>
<feature type="transmembrane region" description="Helical" evidence="10">
    <location>
        <begin position="976"/>
        <end position="997"/>
    </location>
</feature>
<dbReference type="GO" id="GO:0005319">
    <property type="term" value="F:lipid transporter activity"/>
    <property type="evidence" value="ECO:0007669"/>
    <property type="project" value="TreeGrafter"/>
</dbReference>
<comment type="subcellular location">
    <subcellularLocation>
        <location evidence="1">Membrane</location>
        <topology evidence="1">Multi-pass membrane protein</topology>
    </subcellularLocation>
</comment>
<dbReference type="PANTHER" id="PTHR19229:SF36">
    <property type="entry name" value="ATP-BINDING CASSETTE SUB-FAMILY A MEMBER 2"/>
    <property type="match status" value="1"/>
</dbReference>
<dbReference type="PROSITE" id="PS50893">
    <property type="entry name" value="ABC_TRANSPORTER_2"/>
    <property type="match status" value="2"/>
</dbReference>
<feature type="transmembrane region" description="Helical" evidence="10">
    <location>
        <begin position="1163"/>
        <end position="1184"/>
    </location>
</feature>
<dbReference type="GO" id="GO:0016020">
    <property type="term" value="C:membrane"/>
    <property type="evidence" value="ECO:0007669"/>
    <property type="project" value="UniProtKB-SubCell"/>
</dbReference>
<sequence>MGLFFQIYTFIKKNLLVEFVRQPLQSTFLSLVLPVIFTLGLAYTQNIFGNPSYFGIGTPNQVLSLQDALSKAQGVNTVAFVDNGFGGGPISDVINILSSQVQTAGKNVVVVHNSESLGSVCPVTLREVTDCYGAIIFNSSPSEGSGGDWNYTIALSPGLGSKTDVRSAMNDVQVYNIPLQRAVDDAITRQTSSVSQDGRPIEQLLYTSQTEDDVLRSNRAHFQNTIRSALAPAFFVALLGIGYHLTGLMTLEREIGMSQLLEAMMPNRFRWQPTCARLVAYHLSFDLLYAPSWIIMGIVMKSVVFPHAEYQHLIGFYVLSGLSLGSWSMFGASLFRRQQMSAISVTIISLILAIVGIGVSSGSTETVGIISVFLPPACFINFMIGMTYFEEFGIPYNLNLIPPGRDARWAGGFYWFFFMFQTFLYAILAGLSESILYGRAAKTRKFITSKEESETPVRLSGLTKAYGTWSLRNLLAILYGQRHSNAVLAINKLSITMRRGEITVLLGPNGSGKSTTLACIAGFIKPSSGAIEIENHGGLGICPQQNILWHHLTVREHVYILAAIKSRGYKWFQDGLDELIDACDLGHKQHVQAAKLSGGQKRKLQLAMMLAAGSRICCIDEASTGLDPLSRRHIWDILLAERGKRTIILTTHFLDEADALSDRILILNEGVIRAEGSATELKANYGGLYKVYVPQARLAQLTGFMNTPVPASTEVPIFEASPAQIISFLDQLEKQGIHDFRVQGPTIEDVFMNVDGGSRETFGPGPEDPSDINNSLVLLPGTRISGLQSVRYLWLKRFVLLRRNSWPYILATLIPLFVAAVAGIVFLHKYDISHCDATLAPAAPSPSLPPATIFSHINFVLGPSGAITPEISSSVNNYLRQQSGQQAPAINLQTVQTFSDFEQYIRQNYSTLSPGGLYLGGNDAPATFAYQAELSLYSSVLMLGLLDSLLNNVSTTTRLAIFMSPPTISMGNGAQFILYFGLSLAAYPAFTALYPTLERTRKIRSLQYSNGIRPLPLWTAHSLFDLGFVTLISGLCALILVAVFHSWIGLGYLFVVILIYSCVSVLLGYVISLYSNSQAAAFGIAAGFQATTYAIYIIGYFAVWNLSSPLSASRDLNLYHFFAAAILPAGSLARALLVSINFLGIDCADFSFISSYLGNIELYGGPILYLLIQGSALFLFLLWTDLPHRHHLFRTLKERNRDSEETELLDRDVMAEVFRARDSNDPLRVLSVSKAFGHERLAVDNVSISIARDETFVLLGPNGAGKTTLISLIQDDLPLRSGEIFLDSKPHQTAAAKNVLGVCPQFDALDKMTVHEHLQLYARLRGVPDVMHNVKVLLDYMSLRPYAYQLAETLSGGNRRKLSLAIALIGDSLEADSAYLGNPIVLLLDEPTSALDAASKRKVWKTLKHIKAGRSILLTTHSMEEAETLGDRAGIMAQRMLAMGRIDDLHSKYSDGYSVQLMHYPSSSADNIISLDLDGVRRQIQQQFPSAVIERRSYHGQIRFKVPHLPPVPPPPFPAAPAVAVHSSSYSAVDDIILPVVEEDNSVMALRTSPMNTNNIRSIFGWLEENRARLGIEYYSVSATTLENVFMRVVSRHNVVNEDSY</sequence>
<evidence type="ECO:0000256" key="2">
    <source>
        <dbReference type="ARBA" id="ARBA00008869"/>
    </source>
</evidence>
<dbReference type="Pfam" id="PF12698">
    <property type="entry name" value="ABC2_membrane_3"/>
    <property type="match status" value="1"/>
</dbReference>
<dbReference type="OrthoDB" id="8061355at2759"/>
<dbReference type="SUPFAM" id="SSF52540">
    <property type="entry name" value="P-loop containing nucleoside triphosphate hydrolases"/>
    <property type="match status" value="2"/>
</dbReference>
<reference evidence="12 13" key="1">
    <citation type="submission" date="2014-04" db="EMBL/GenBank/DDBJ databases">
        <authorList>
            <consortium name="DOE Joint Genome Institute"/>
            <person name="Kuo A."/>
            <person name="Martino E."/>
            <person name="Perotto S."/>
            <person name="Kohler A."/>
            <person name="Nagy L.G."/>
            <person name="Floudas D."/>
            <person name="Copeland A."/>
            <person name="Barry K.W."/>
            <person name="Cichocki N."/>
            <person name="Veneault-Fourrey C."/>
            <person name="LaButti K."/>
            <person name="Lindquist E.A."/>
            <person name="Lipzen A."/>
            <person name="Lundell T."/>
            <person name="Morin E."/>
            <person name="Murat C."/>
            <person name="Sun H."/>
            <person name="Tunlid A."/>
            <person name="Henrissat B."/>
            <person name="Grigoriev I.V."/>
            <person name="Hibbett D.S."/>
            <person name="Martin F."/>
            <person name="Nordberg H.P."/>
            <person name="Cantor M.N."/>
            <person name="Hua S.X."/>
        </authorList>
    </citation>
    <scope>NUCLEOTIDE SEQUENCE [LARGE SCALE GENOMIC DNA]</scope>
    <source>
        <strain evidence="12 13">Zn</strain>
    </source>
</reference>
<keyword evidence="13" id="KW-1185">Reference proteome</keyword>
<keyword evidence="3" id="KW-0813">Transport</keyword>
<dbReference type="PANTHER" id="PTHR19229">
    <property type="entry name" value="ATP-BINDING CASSETTE TRANSPORTER SUBFAMILY A ABCA"/>
    <property type="match status" value="1"/>
</dbReference>
<evidence type="ECO:0000256" key="10">
    <source>
        <dbReference type="SAM" id="Phobius"/>
    </source>
</evidence>
<dbReference type="GO" id="GO:0140359">
    <property type="term" value="F:ABC-type transporter activity"/>
    <property type="evidence" value="ECO:0007669"/>
    <property type="project" value="InterPro"/>
</dbReference>
<evidence type="ECO:0000259" key="11">
    <source>
        <dbReference type="PROSITE" id="PS50893"/>
    </source>
</evidence>
<keyword evidence="6" id="KW-0547">Nucleotide-binding</keyword>
<feature type="domain" description="ABC transporter" evidence="11">
    <location>
        <begin position="1227"/>
        <end position="1462"/>
    </location>
</feature>
<feature type="transmembrane region" description="Helical" evidence="10">
    <location>
        <begin position="1050"/>
        <end position="1074"/>
    </location>
</feature>
<keyword evidence="9 10" id="KW-0472">Membrane</keyword>
<dbReference type="GO" id="GO:0005524">
    <property type="term" value="F:ATP binding"/>
    <property type="evidence" value="ECO:0007669"/>
    <property type="project" value="UniProtKB-KW"/>
</dbReference>
<keyword evidence="4 10" id="KW-0812">Transmembrane</keyword>
<evidence type="ECO:0000256" key="7">
    <source>
        <dbReference type="ARBA" id="ARBA00022840"/>
    </source>
</evidence>
<feature type="transmembrane region" description="Helical" evidence="10">
    <location>
        <begin position="341"/>
        <end position="360"/>
    </location>
</feature>
<keyword evidence="7" id="KW-0067">ATP-binding</keyword>
<feature type="domain" description="ABC transporter" evidence="11">
    <location>
        <begin position="457"/>
        <end position="694"/>
    </location>
</feature>
<dbReference type="InterPro" id="IPR017871">
    <property type="entry name" value="ABC_transporter-like_CS"/>
</dbReference>
<feature type="transmembrane region" description="Helical" evidence="10">
    <location>
        <begin position="1080"/>
        <end position="1106"/>
    </location>
</feature>
<dbReference type="Pfam" id="PF00005">
    <property type="entry name" value="ABC_tran"/>
    <property type="match status" value="2"/>
</dbReference>
<keyword evidence="8 10" id="KW-1133">Transmembrane helix</keyword>
<keyword evidence="5" id="KW-0677">Repeat</keyword>
<dbReference type="InParanoid" id="A0A0C3GC48"/>
<dbReference type="CDD" id="cd03263">
    <property type="entry name" value="ABC_subfamily_A"/>
    <property type="match status" value="2"/>
</dbReference>
<dbReference type="InterPro" id="IPR003593">
    <property type="entry name" value="AAA+_ATPase"/>
</dbReference>
<evidence type="ECO:0000256" key="4">
    <source>
        <dbReference type="ARBA" id="ARBA00022692"/>
    </source>
</evidence>
<evidence type="ECO:0000256" key="6">
    <source>
        <dbReference type="ARBA" id="ARBA00022741"/>
    </source>
</evidence>
<feature type="transmembrane region" description="Helical" evidence="10">
    <location>
        <begin position="806"/>
        <end position="827"/>
    </location>
</feature>
<dbReference type="STRING" id="913774.A0A0C3GC48"/>
<feature type="transmembrane region" description="Helical" evidence="10">
    <location>
        <begin position="367"/>
        <end position="389"/>
    </location>
</feature>
<dbReference type="InterPro" id="IPR027417">
    <property type="entry name" value="P-loop_NTPase"/>
</dbReference>
<evidence type="ECO:0000313" key="13">
    <source>
        <dbReference type="Proteomes" id="UP000054321"/>
    </source>
</evidence>